<evidence type="ECO:0000313" key="1">
    <source>
        <dbReference type="EMBL" id="QDT43398.1"/>
    </source>
</evidence>
<evidence type="ECO:0000313" key="2">
    <source>
        <dbReference type="Proteomes" id="UP000317171"/>
    </source>
</evidence>
<protein>
    <submittedName>
        <fullName evidence="1">Uncharacterized protein</fullName>
    </submittedName>
</protein>
<accession>A0A517RHP1</accession>
<dbReference type="Proteomes" id="UP000317171">
    <property type="component" value="Chromosome"/>
</dbReference>
<dbReference type="KEGG" id="gaz:Pan241w_34980"/>
<keyword evidence="2" id="KW-1185">Reference proteome</keyword>
<dbReference type="EMBL" id="CP036269">
    <property type="protein sequence ID" value="QDT43398.1"/>
    <property type="molecule type" value="Genomic_DNA"/>
</dbReference>
<dbReference type="AlphaFoldDB" id="A0A517RHP1"/>
<reference evidence="1 2" key="1">
    <citation type="submission" date="2019-02" db="EMBL/GenBank/DDBJ databases">
        <title>Deep-cultivation of Planctomycetes and their phenomic and genomic characterization uncovers novel biology.</title>
        <authorList>
            <person name="Wiegand S."/>
            <person name="Jogler M."/>
            <person name="Boedeker C."/>
            <person name="Pinto D."/>
            <person name="Vollmers J."/>
            <person name="Rivas-Marin E."/>
            <person name="Kohn T."/>
            <person name="Peeters S.H."/>
            <person name="Heuer A."/>
            <person name="Rast P."/>
            <person name="Oberbeckmann S."/>
            <person name="Bunk B."/>
            <person name="Jeske O."/>
            <person name="Meyerdierks A."/>
            <person name="Storesund J.E."/>
            <person name="Kallscheuer N."/>
            <person name="Luecker S."/>
            <person name="Lage O.M."/>
            <person name="Pohl T."/>
            <person name="Merkel B.J."/>
            <person name="Hornburger P."/>
            <person name="Mueller R.-W."/>
            <person name="Bruemmer F."/>
            <person name="Labrenz M."/>
            <person name="Spormann A.M."/>
            <person name="Op den Camp H."/>
            <person name="Overmann J."/>
            <person name="Amann R."/>
            <person name="Jetten M.S.M."/>
            <person name="Mascher T."/>
            <person name="Medema M.H."/>
            <person name="Devos D.P."/>
            <person name="Kaster A.-K."/>
            <person name="Ovreas L."/>
            <person name="Rohde M."/>
            <person name="Galperin M.Y."/>
            <person name="Jogler C."/>
        </authorList>
    </citation>
    <scope>NUCLEOTIDE SEQUENCE [LARGE SCALE GENOMIC DNA]</scope>
    <source>
        <strain evidence="1 2">Pan241w</strain>
    </source>
</reference>
<organism evidence="1 2">
    <name type="scientific">Gimesia alba</name>
    <dbReference type="NCBI Taxonomy" id="2527973"/>
    <lineage>
        <taxon>Bacteria</taxon>
        <taxon>Pseudomonadati</taxon>
        <taxon>Planctomycetota</taxon>
        <taxon>Planctomycetia</taxon>
        <taxon>Planctomycetales</taxon>
        <taxon>Planctomycetaceae</taxon>
        <taxon>Gimesia</taxon>
    </lineage>
</organism>
<proteinExistence type="predicted"/>
<sequence>MVLATQNTENGFDFLRVAGVKKPNVFSAFFVLTKNAFLRKIVSN</sequence>
<gene>
    <name evidence="1" type="ORF">Pan241w_34980</name>
</gene>
<name>A0A517RHP1_9PLAN</name>